<proteinExistence type="predicted"/>
<dbReference type="AlphaFoldDB" id="A0A246BHF6"/>
<gene>
    <name evidence="1" type="ORF">CBQ26_14280</name>
</gene>
<evidence type="ECO:0000313" key="1">
    <source>
        <dbReference type="EMBL" id="OWL94683.1"/>
    </source>
</evidence>
<evidence type="ECO:0000313" key="2">
    <source>
        <dbReference type="Proteomes" id="UP000197208"/>
    </source>
</evidence>
<dbReference type="EMBL" id="NHMK01000022">
    <property type="protein sequence ID" value="OWL94683.1"/>
    <property type="molecule type" value="Genomic_DNA"/>
</dbReference>
<keyword evidence="2" id="KW-1185">Reference proteome</keyword>
<name>A0A246BHF6_9DEIO</name>
<sequence length="70" mass="7247">MNDTLTVRDLIKALQALDDRGLGHAPVLLAPTREGADHGVAGPPEEGLAEWAGYGTQLDGQTVAVVITLA</sequence>
<reference evidence="1 2" key="1">
    <citation type="submission" date="2017-05" db="EMBL/GenBank/DDBJ databases">
        <title>De novo genome assembly of Deniococcus indicus strain DR1.</title>
        <authorList>
            <person name="Chauhan D."/>
            <person name="Yennamalli R.M."/>
            <person name="Priyadarshini R."/>
        </authorList>
    </citation>
    <scope>NUCLEOTIDE SEQUENCE [LARGE SCALE GENOMIC DNA]</scope>
    <source>
        <strain evidence="1 2">DR1</strain>
    </source>
</reference>
<organism evidence="1 2">
    <name type="scientific">Deinococcus indicus</name>
    <dbReference type="NCBI Taxonomy" id="223556"/>
    <lineage>
        <taxon>Bacteria</taxon>
        <taxon>Thermotogati</taxon>
        <taxon>Deinococcota</taxon>
        <taxon>Deinococci</taxon>
        <taxon>Deinococcales</taxon>
        <taxon>Deinococcaceae</taxon>
        <taxon>Deinococcus</taxon>
    </lineage>
</organism>
<protein>
    <submittedName>
        <fullName evidence="1">Uncharacterized protein</fullName>
    </submittedName>
</protein>
<comment type="caution">
    <text evidence="1">The sequence shown here is derived from an EMBL/GenBank/DDBJ whole genome shotgun (WGS) entry which is preliminary data.</text>
</comment>
<accession>A0A246BHF6</accession>
<dbReference type="Proteomes" id="UP000197208">
    <property type="component" value="Unassembled WGS sequence"/>
</dbReference>
<dbReference type="RefSeq" id="WP_088249317.1">
    <property type="nucleotide sequence ID" value="NZ_NHMK01000022.1"/>
</dbReference>